<evidence type="ECO:0000313" key="2">
    <source>
        <dbReference type="EMBL" id="VDN46922.1"/>
    </source>
</evidence>
<organism evidence="2 3">
    <name type="scientific">Petrocella atlantisensis</name>
    <dbReference type="NCBI Taxonomy" id="2173034"/>
    <lineage>
        <taxon>Bacteria</taxon>
        <taxon>Bacillati</taxon>
        <taxon>Bacillota</taxon>
        <taxon>Clostridia</taxon>
        <taxon>Lachnospirales</taxon>
        <taxon>Vallitaleaceae</taxon>
        <taxon>Petrocella</taxon>
    </lineage>
</organism>
<dbReference type="SUPFAM" id="SSF54909">
    <property type="entry name" value="Dimeric alpha+beta barrel"/>
    <property type="match status" value="1"/>
</dbReference>
<accession>A0A3P7RW43</accession>
<dbReference type="EMBL" id="LR130778">
    <property type="protein sequence ID" value="VDN46922.1"/>
    <property type="molecule type" value="Genomic_DNA"/>
</dbReference>
<dbReference type="PANTHER" id="PTHR37832">
    <property type="entry name" value="BLL2683 PROTEIN"/>
    <property type="match status" value="1"/>
</dbReference>
<dbReference type="Proteomes" id="UP000279029">
    <property type="component" value="Chromosome"/>
</dbReference>
<dbReference type="Pfam" id="PF07876">
    <property type="entry name" value="Dabb"/>
    <property type="match status" value="1"/>
</dbReference>
<evidence type="ECO:0000313" key="3">
    <source>
        <dbReference type="Proteomes" id="UP000279029"/>
    </source>
</evidence>
<gene>
    <name evidence="2" type="ORF">PATL70BA_1048</name>
</gene>
<dbReference type="InterPro" id="IPR013097">
    <property type="entry name" value="Dabb"/>
</dbReference>
<protein>
    <submittedName>
        <fullName evidence="2">Stress responsive protein</fullName>
    </submittedName>
</protein>
<dbReference type="KEGG" id="cbar:PATL70BA_1048"/>
<dbReference type="AlphaFoldDB" id="A0A3P7RW43"/>
<dbReference type="PROSITE" id="PS51502">
    <property type="entry name" value="S_R_A_B_BARREL"/>
    <property type="match status" value="1"/>
</dbReference>
<dbReference type="Gene3D" id="3.30.70.100">
    <property type="match status" value="1"/>
</dbReference>
<dbReference type="SMART" id="SM00886">
    <property type="entry name" value="Dabb"/>
    <property type="match status" value="1"/>
</dbReference>
<dbReference type="PANTHER" id="PTHR37832:SF1">
    <property type="entry name" value="STRESS-RESPONSE A_B BARREL DOMAIN-CONTAINING PROTEIN"/>
    <property type="match status" value="1"/>
</dbReference>
<feature type="domain" description="Stress-response A/B barrel" evidence="1">
    <location>
        <begin position="2"/>
        <end position="95"/>
    </location>
</feature>
<evidence type="ECO:0000259" key="1">
    <source>
        <dbReference type="PROSITE" id="PS51502"/>
    </source>
</evidence>
<dbReference type="InterPro" id="IPR011008">
    <property type="entry name" value="Dimeric_a/b-barrel"/>
</dbReference>
<name>A0A3P7RW43_9FIRM</name>
<keyword evidence="3" id="KW-1185">Reference proteome</keyword>
<proteinExistence type="predicted"/>
<reference evidence="2 3" key="1">
    <citation type="submission" date="2018-09" db="EMBL/GenBank/DDBJ databases">
        <authorList>
            <person name="Postec A."/>
        </authorList>
    </citation>
    <scope>NUCLEOTIDE SEQUENCE [LARGE SCALE GENOMIC DNA]</scope>
    <source>
        <strain evidence="2">70B-A</strain>
    </source>
</reference>
<sequence>MIKHIVMWNIKEDLDLDATRETLKEKLEALLESVESLKEISVGFNYNDSEAKRDIVLMTSFLDKAGLDAYIVHPAHIQVGQYVRAVTKDRVVVDYEY</sequence>
<dbReference type="RefSeq" id="WP_172596108.1">
    <property type="nucleotide sequence ID" value="NZ_LR130778.1"/>
</dbReference>